<dbReference type="SUPFAM" id="SSF49329">
    <property type="entry name" value="Cu,Zn superoxide dismutase-like"/>
    <property type="match status" value="4"/>
</dbReference>
<comment type="caution">
    <text evidence="3">The sequence shown here is derived from an EMBL/GenBank/DDBJ whole genome shotgun (WGS) entry which is preliminary data.</text>
</comment>
<keyword evidence="1" id="KW-0732">Signal</keyword>
<gene>
    <name evidence="3" type="ORF">HHUSO_G8429</name>
</gene>
<keyword evidence="4" id="KW-1185">Reference proteome</keyword>
<dbReference type="Gene3D" id="2.60.40.200">
    <property type="entry name" value="Superoxide dismutase, copper/zinc binding domain"/>
    <property type="match status" value="4"/>
</dbReference>
<protein>
    <recommendedName>
        <fullName evidence="2">Superoxide dismutase copper/zinc binding domain-containing protein</fullName>
    </recommendedName>
</protein>
<dbReference type="InterPro" id="IPR036423">
    <property type="entry name" value="SOD-like_Cu/Zn_dom_sf"/>
</dbReference>
<reference evidence="3 4" key="1">
    <citation type="submission" date="2021-05" db="EMBL/GenBank/DDBJ databases">
        <authorList>
            <person name="Zahm M."/>
            <person name="Klopp C."/>
            <person name="Cabau C."/>
            <person name="Kuhl H."/>
            <person name="Suciu R."/>
            <person name="Ciorpac M."/>
            <person name="Holostenco D."/>
            <person name="Gessner J."/>
            <person name="Wuertz S."/>
            <person name="Hohne C."/>
            <person name="Stock M."/>
            <person name="Gislard M."/>
            <person name="Lluch J."/>
            <person name="Milhes M."/>
            <person name="Lampietro C."/>
            <person name="Lopez Roques C."/>
            <person name="Donnadieu C."/>
            <person name="Du K."/>
            <person name="Schartl M."/>
            <person name="Guiguen Y."/>
        </authorList>
    </citation>
    <scope>NUCLEOTIDE SEQUENCE [LARGE SCALE GENOMIC DNA]</scope>
    <source>
        <strain evidence="3">Hh-F2</strain>
        <tissue evidence="3">Blood</tissue>
    </source>
</reference>
<dbReference type="PANTHER" id="PTHR20910">
    <property type="entry name" value="AGAP001623-PA"/>
    <property type="match status" value="1"/>
</dbReference>
<dbReference type="PANTHER" id="PTHR20910:SF1">
    <property type="entry name" value="SUPEROXIDE DISMUTASE COPPER_ZINC BINDING DOMAIN-CONTAINING PROTEIN"/>
    <property type="match status" value="1"/>
</dbReference>
<dbReference type="Pfam" id="PF00080">
    <property type="entry name" value="Sod_Cu"/>
    <property type="match status" value="3"/>
</dbReference>
<dbReference type="InterPro" id="IPR001424">
    <property type="entry name" value="SOD_Cu_Zn_dom"/>
</dbReference>
<sequence>MCLCWSLMLFALWGAAVCEHFKADINMAGVMGWVEFDSSSKTATVNLTGACKLVNISLNEFPVMYGHFSEPCLESNIGKTIYRFSASQSVDEIDVSDLFEGRTGLADLSVVVEPCSDNGDKACAVVRKKNGNIKTWQAKFFSSVAGDLYIRQNEGEDAARILSDLMRIKKSAGVSEVSLFVVPNESSSCDSLAGLLDSLSLTSLGMLKVGSPQNATKSRLEATQLSTDKRFALIRFGREIGCAEIREVEVKNVAAPINMKHMRGSISFSQASPFDTTEITVSLSNLKSLVGPYHVHQFPMPQRKTSEENLCHNDHVGGHWNPFDVDTTIPEYPRAPGATHDMYETGDLSGRHGSMAGQDNFNSTFTDWNLPLFGRNSIVGRSVVIHHPNSSRLLCGTIGYPGNVMTAVAVLKGPVVGRIMFNQLKSNPDSDLTVFLELSYGNSLSPATNNHTWHAHEYPISSETDFDTDVCQSTKGHYNPFKVDTNDTNDTNYYPNCNPDSPFACEVGDFSSKHMAISLTSRVGTVQTKFFFTDTTAGLSGITSVLGRSLVIHGADKAGSRLSCANITALRSASARTGPWFGAGSSRGGVQFSQSSYLEPTVIKVSLTDLQSAAGGYHVHILPLRKSSLDRDACSNENILGHFNPFSVNQSLSPPPATGSSDQYEVGDISGKFGLLTTLTQMNEQYVDNNLPLFGPNSIMGRSLVVHYGDGKRMQCADILPDKASEGGWVRAKAVFNNAVKGTISMVQQIFPDGSSSDTILQVDLQSTQCPDVTEASWYIHTNRLQDNDHTCSGVGDDYNPFKMSIGAGYSTNCSPGHPLSCMVGDMTSKQGPISLGNRQLLTDANLPLAGDFTVVYRSIVLKSTSGILDCASILPDSPTALLTFLKVNSFSRFEFRSTVASILKVQPWEVTILPGAPSLIYKDKCQQVNFFVSGDVNITKTLQHEEKLGKFRQSKLCSPDDPDVPNNASQYVKSRGYLLTLLAVVPQFILSVMLQ</sequence>
<proteinExistence type="predicted"/>
<evidence type="ECO:0000313" key="4">
    <source>
        <dbReference type="Proteomes" id="UP001369086"/>
    </source>
</evidence>
<evidence type="ECO:0000256" key="1">
    <source>
        <dbReference type="SAM" id="SignalP"/>
    </source>
</evidence>
<dbReference type="InterPro" id="IPR053257">
    <property type="entry name" value="Cu-only_SOD"/>
</dbReference>
<dbReference type="EMBL" id="JAHFZB010000007">
    <property type="protein sequence ID" value="KAK6487291.1"/>
    <property type="molecule type" value="Genomic_DNA"/>
</dbReference>
<evidence type="ECO:0000259" key="2">
    <source>
        <dbReference type="Pfam" id="PF00080"/>
    </source>
</evidence>
<accession>A0ABR0ZRX1</accession>
<feature type="domain" description="Superoxide dismutase copper/zinc binding" evidence="2">
    <location>
        <begin position="416"/>
        <end position="567"/>
    </location>
</feature>
<name>A0ABR0ZRX1_HUSHU</name>
<feature type="domain" description="Superoxide dismutase copper/zinc binding" evidence="2">
    <location>
        <begin position="587"/>
        <end position="711"/>
    </location>
</feature>
<feature type="signal peptide" evidence="1">
    <location>
        <begin position="1"/>
        <end position="18"/>
    </location>
</feature>
<dbReference type="Proteomes" id="UP001369086">
    <property type="component" value="Unassembled WGS sequence"/>
</dbReference>
<feature type="chain" id="PRO_5046616375" description="Superoxide dismutase copper/zinc binding domain-containing protein" evidence="1">
    <location>
        <begin position="19"/>
        <end position="996"/>
    </location>
</feature>
<feature type="domain" description="Superoxide dismutase copper/zinc binding" evidence="2">
    <location>
        <begin position="263"/>
        <end position="388"/>
    </location>
</feature>
<evidence type="ECO:0000313" key="3">
    <source>
        <dbReference type="EMBL" id="KAK6487291.1"/>
    </source>
</evidence>
<organism evidence="3 4">
    <name type="scientific">Huso huso</name>
    <name type="common">Beluga</name>
    <name type="synonym">Acipenser huso</name>
    <dbReference type="NCBI Taxonomy" id="61971"/>
    <lineage>
        <taxon>Eukaryota</taxon>
        <taxon>Metazoa</taxon>
        <taxon>Chordata</taxon>
        <taxon>Craniata</taxon>
        <taxon>Vertebrata</taxon>
        <taxon>Euteleostomi</taxon>
        <taxon>Actinopterygii</taxon>
        <taxon>Chondrostei</taxon>
        <taxon>Acipenseriformes</taxon>
        <taxon>Acipenseridae</taxon>
        <taxon>Huso</taxon>
    </lineage>
</organism>